<dbReference type="RefSeq" id="WP_247259719.1">
    <property type="nucleotide sequence ID" value="NZ_JALJQZ010000004.1"/>
</dbReference>
<accession>A0ABV8EDT3</accession>
<dbReference type="Proteomes" id="UP001595697">
    <property type="component" value="Unassembled WGS sequence"/>
</dbReference>
<reference evidence="3" key="1">
    <citation type="journal article" date="2019" name="Int. J. Syst. Evol. Microbiol.">
        <title>The Global Catalogue of Microorganisms (GCM) 10K type strain sequencing project: providing services to taxonomists for standard genome sequencing and annotation.</title>
        <authorList>
            <consortium name="The Broad Institute Genomics Platform"/>
            <consortium name="The Broad Institute Genome Sequencing Center for Infectious Disease"/>
            <person name="Wu L."/>
            <person name="Ma J."/>
        </authorList>
    </citation>
    <scope>NUCLEOTIDE SEQUENCE [LARGE SCALE GENOMIC DNA]</scope>
    <source>
        <strain evidence="3">TBRC 5781</strain>
    </source>
</reference>
<dbReference type="Gene3D" id="3.30.450.40">
    <property type="match status" value="1"/>
</dbReference>
<dbReference type="Pfam" id="PF13185">
    <property type="entry name" value="GAF_2"/>
    <property type="match status" value="1"/>
</dbReference>
<proteinExistence type="predicted"/>
<evidence type="ECO:0000313" key="2">
    <source>
        <dbReference type="EMBL" id="MFC3969591.1"/>
    </source>
</evidence>
<comment type="caution">
    <text evidence="2">The sequence shown here is derived from an EMBL/GenBank/DDBJ whole genome shotgun (WGS) entry which is preliminary data.</text>
</comment>
<sequence>MMTNDAILALLREPDQPACLYQALEAETQRRIGHRLFTLLYVDGDAVARVYSSKPDEYPVLGRKHMGKTPWGDLVLHGREIFLGVDDEAIRWAFFDHEQIARMGLGCVINIPVIYDGQTIGTMNLLDVAHRYTKEHVAQIAALAPLLIPAYLTARLAGRLS</sequence>
<organism evidence="2 3">
    <name type="scientific">Rhizobium lemnae</name>
    <dbReference type="NCBI Taxonomy" id="1214924"/>
    <lineage>
        <taxon>Bacteria</taxon>
        <taxon>Pseudomonadati</taxon>
        <taxon>Pseudomonadota</taxon>
        <taxon>Alphaproteobacteria</taxon>
        <taxon>Hyphomicrobiales</taxon>
        <taxon>Rhizobiaceae</taxon>
        <taxon>Rhizobium/Agrobacterium group</taxon>
        <taxon>Rhizobium</taxon>
    </lineage>
</organism>
<evidence type="ECO:0000259" key="1">
    <source>
        <dbReference type="Pfam" id="PF13185"/>
    </source>
</evidence>
<feature type="domain" description="GAF" evidence="1">
    <location>
        <begin position="31"/>
        <end position="145"/>
    </location>
</feature>
<dbReference type="SUPFAM" id="SSF55781">
    <property type="entry name" value="GAF domain-like"/>
    <property type="match status" value="1"/>
</dbReference>
<dbReference type="InterPro" id="IPR029016">
    <property type="entry name" value="GAF-like_dom_sf"/>
</dbReference>
<evidence type="ECO:0000313" key="3">
    <source>
        <dbReference type="Proteomes" id="UP001595697"/>
    </source>
</evidence>
<gene>
    <name evidence="2" type="ORF">ACFOVS_15865</name>
</gene>
<protein>
    <submittedName>
        <fullName evidence="2">GAF domain-containing protein</fullName>
    </submittedName>
</protein>
<keyword evidence="3" id="KW-1185">Reference proteome</keyword>
<dbReference type="EMBL" id="JBHSBD010000067">
    <property type="protein sequence ID" value="MFC3969591.1"/>
    <property type="molecule type" value="Genomic_DNA"/>
</dbReference>
<name>A0ABV8EDT3_9HYPH</name>
<dbReference type="InterPro" id="IPR003018">
    <property type="entry name" value="GAF"/>
</dbReference>